<evidence type="ECO:0000256" key="4">
    <source>
        <dbReference type="ARBA" id="ARBA00022670"/>
    </source>
</evidence>
<comment type="cofactor">
    <cofactor evidence="1 11">
        <name>Zn(2+)</name>
        <dbReference type="ChEBI" id="CHEBI:29105"/>
    </cofactor>
</comment>
<keyword evidence="11" id="KW-0479">Metal-binding</keyword>
<evidence type="ECO:0000256" key="7">
    <source>
        <dbReference type="ARBA" id="ARBA00022833"/>
    </source>
</evidence>
<keyword evidence="9 11" id="KW-0482">Metalloprotease</keyword>
<keyword evidence="14" id="KW-1185">Reference proteome</keyword>
<keyword evidence="7 11" id="KW-0862">Zinc</keyword>
<dbReference type="EMBL" id="CP024847">
    <property type="protein sequence ID" value="AUR52555.1"/>
    <property type="molecule type" value="Genomic_DNA"/>
</dbReference>
<evidence type="ECO:0000259" key="12">
    <source>
        <dbReference type="PROSITE" id="PS50106"/>
    </source>
</evidence>
<proteinExistence type="inferred from homology"/>
<protein>
    <recommendedName>
        <fullName evidence="11">Zinc metalloprotease</fullName>
        <ecNumber evidence="11">3.4.24.-</ecNumber>
    </recommendedName>
</protein>
<dbReference type="GO" id="GO:0004222">
    <property type="term" value="F:metalloendopeptidase activity"/>
    <property type="evidence" value="ECO:0007669"/>
    <property type="project" value="InterPro"/>
</dbReference>
<keyword evidence="5 11" id="KW-0812">Transmembrane</keyword>
<dbReference type="InterPro" id="IPR004387">
    <property type="entry name" value="Pept_M50_Zn"/>
</dbReference>
<evidence type="ECO:0000256" key="5">
    <source>
        <dbReference type="ARBA" id="ARBA00022692"/>
    </source>
</evidence>
<dbReference type="NCBIfam" id="TIGR00054">
    <property type="entry name" value="RIP metalloprotease RseP"/>
    <property type="match status" value="1"/>
</dbReference>
<evidence type="ECO:0000313" key="13">
    <source>
        <dbReference type="EMBL" id="AUR52555.1"/>
    </source>
</evidence>
<evidence type="ECO:0000256" key="2">
    <source>
        <dbReference type="ARBA" id="ARBA00004141"/>
    </source>
</evidence>
<dbReference type="EC" id="3.4.24.-" evidence="11"/>
<dbReference type="PROSITE" id="PS50106">
    <property type="entry name" value="PDZ"/>
    <property type="match status" value="1"/>
</dbReference>
<dbReference type="CDD" id="cd06163">
    <property type="entry name" value="S2P-M50_PDZ_RseP-like"/>
    <property type="match status" value="1"/>
</dbReference>
<dbReference type="Pfam" id="PF02163">
    <property type="entry name" value="Peptidase_M50"/>
    <property type="match status" value="1"/>
</dbReference>
<dbReference type="InterPro" id="IPR008915">
    <property type="entry name" value="Peptidase_M50"/>
</dbReference>
<dbReference type="SMART" id="SM00228">
    <property type="entry name" value="PDZ"/>
    <property type="match status" value="1"/>
</dbReference>
<dbReference type="AlphaFoldDB" id="A0A2I7N8J2"/>
<comment type="similarity">
    <text evidence="3 11">Belongs to the peptidase M50B family.</text>
</comment>
<dbReference type="PANTHER" id="PTHR42837">
    <property type="entry name" value="REGULATOR OF SIGMA-E PROTEASE RSEP"/>
    <property type="match status" value="1"/>
</dbReference>
<keyword evidence="6 11" id="KW-0378">Hydrolase</keyword>
<dbReference type="GO" id="GO:0016020">
    <property type="term" value="C:membrane"/>
    <property type="evidence" value="ECO:0007669"/>
    <property type="project" value="UniProtKB-SubCell"/>
</dbReference>
<dbReference type="Proteomes" id="UP000236655">
    <property type="component" value="Chromosome"/>
</dbReference>
<dbReference type="Pfam" id="PF17820">
    <property type="entry name" value="PDZ_6"/>
    <property type="match status" value="1"/>
</dbReference>
<keyword evidence="10 11" id="KW-0472">Membrane</keyword>
<dbReference type="SUPFAM" id="SSF50156">
    <property type="entry name" value="PDZ domain-like"/>
    <property type="match status" value="2"/>
</dbReference>
<dbReference type="Gene3D" id="2.30.42.10">
    <property type="match status" value="2"/>
</dbReference>
<organism evidence="13 14">
    <name type="scientific">Aquella oligotrophica</name>
    <dbReference type="NCBI Taxonomy" id="2067065"/>
    <lineage>
        <taxon>Bacteria</taxon>
        <taxon>Pseudomonadati</taxon>
        <taxon>Pseudomonadota</taxon>
        <taxon>Betaproteobacteria</taxon>
        <taxon>Neisseriales</taxon>
        <taxon>Neisseriaceae</taxon>
        <taxon>Aquella</taxon>
    </lineage>
</organism>
<evidence type="ECO:0000256" key="10">
    <source>
        <dbReference type="ARBA" id="ARBA00023136"/>
    </source>
</evidence>
<comment type="subcellular location">
    <subcellularLocation>
        <location evidence="2">Membrane</location>
        <topology evidence="2">Multi-pass membrane protein</topology>
    </subcellularLocation>
</comment>
<dbReference type="CDD" id="cd23081">
    <property type="entry name" value="cpPDZ_EcRseP-like"/>
    <property type="match status" value="1"/>
</dbReference>
<gene>
    <name evidence="13" type="primary">rseP</name>
    <name evidence="13" type="ORF">CUN60_09675</name>
</gene>
<evidence type="ECO:0000256" key="9">
    <source>
        <dbReference type="ARBA" id="ARBA00023049"/>
    </source>
</evidence>
<evidence type="ECO:0000256" key="8">
    <source>
        <dbReference type="ARBA" id="ARBA00022989"/>
    </source>
</evidence>
<feature type="transmembrane region" description="Helical" evidence="11">
    <location>
        <begin position="7"/>
        <end position="30"/>
    </location>
</feature>
<evidence type="ECO:0000256" key="11">
    <source>
        <dbReference type="RuleBase" id="RU362031"/>
    </source>
</evidence>
<dbReference type="InterPro" id="IPR001478">
    <property type="entry name" value="PDZ"/>
</dbReference>
<feature type="transmembrane region" description="Helical" evidence="11">
    <location>
        <begin position="378"/>
        <end position="400"/>
    </location>
</feature>
<evidence type="ECO:0000256" key="6">
    <source>
        <dbReference type="ARBA" id="ARBA00022801"/>
    </source>
</evidence>
<keyword evidence="8 11" id="KW-1133">Transmembrane helix</keyword>
<dbReference type="PANTHER" id="PTHR42837:SF2">
    <property type="entry name" value="MEMBRANE METALLOPROTEASE ARASP2, CHLOROPLASTIC-RELATED"/>
    <property type="match status" value="1"/>
</dbReference>
<feature type="transmembrane region" description="Helical" evidence="11">
    <location>
        <begin position="98"/>
        <end position="119"/>
    </location>
</feature>
<evidence type="ECO:0000256" key="3">
    <source>
        <dbReference type="ARBA" id="ARBA00007931"/>
    </source>
</evidence>
<dbReference type="InterPro" id="IPR036034">
    <property type="entry name" value="PDZ_sf"/>
</dbReference>
<sequence length="452" mass="50671">MYGKIVLALLGFLLTIGILVVIHEFGHYLFARLFKVKVITFSIGFGPKLFSWQGKNNQWKIGAIPLGGYVQMLDEREAPVTPELKHLAFNNKPPYQKLLIALAGPLFNILFAFIAYYFIGLYGVYNLKPIIASINPTPLVQNLEKIAPGSTIKKINEQPIDSWSQAETIFRNDLAHTDQINFTLEIESVNQQLQLNFNKYKNNRNDYSLTDLGLYPFKYIPVIGYTEPQSAATRAGIKEGDIVLKINGESINNWFQISKLIKSSPSEKLTFIVKRNNTEISLPVIPDSINDEDGQIIGKIGIMPTLDNSLIEKNSFIKHYNPINSLGYAYNACLNLAYNNITALWLMLNGDISWHNLGGPVSIAKASKMAMHQGVKSFVDFLALISLSLAIMNLLPIPVLDGGHILIYSIEWLTGKPMAIQIQQLLFKFGLIVVLGVTFLALYNDFLKLFNL</sequence>
<evidence type="ECO:0000256" key="1">
    <source>
        <dbReference type="ARBA" id="ARBA00001947"/>
    </source>
</evidence>
<reference evidence="14" key="1">
    <citation type="submission" date="2017-11" db="EMBL/GenBank/DDBJ databases">
        <authorList>
            <person name="Chan K.G."/>
            <person name="Lee L.S."/>
        </authorList>
    </citation>
    <scope>NUCLEOTIDE SEQUENCE [LARGE SCALE GENOMIC DNA]</scope>
    <source>
        <strain evidence="14">DSM 100970</strain>
    </source>
</reference>
<feature type="domain" description="PDZ" evidence="12">
    <location>
        <begin position="194"/>
        <end position="288"/>
    </location>
</feature>
<dbReference type="KEGG" id="nba:CUN60_09675"/>
<dbReference type="InterPro" id="IPR041489">
    <property type="entry name" value="PDZ_6"/>
</dbReference>
<keyword evidence="4 13" id="KW-0645">Protease</keyword>
<accession>A0A2I7N8J2</accession>
<evidence type="ECO:0000313" key="14">
    <source>
        <dbReference type="Proteomes" id="UP000236655"/>
    </source>
</evidence>
<dbReference type="GO" id="GO:0006508">
    <property type="term" value="P:proteolysis"/>
    <property type="evidence" value="ECO:0007669"/>
    <property type="project" value="UniProtKB-KW"/>
</dbReference>
<name>A0A2I7N8J2_9NEIS</name>
<dbReference type="GO" id="GO:0046872">
    <property type="term" value="F:metal ion binding"/>
    <property type="evidence" value="ECO:0007669"/>
    <property type="project" value="UniProtKB-KW"/>
</dbReference>
<feature type="transmembrane region" description="Helical" evidence="11">
    <location>
        <begin position="420"/>
        <end position="443"/>
    </location>
</feature>